<protein>
    <recommendedName>
        <fullName evidence="4">YtxH domain-containing protein</fullName>
    </recommendedName>
</protein>
<dbReference type="RefSeq" id="WP_382391102.1">
    <property type="nucleotide sequence ID" value="NZ_JBHTCQ010000001.1"/>
</dbReference>
<organism evidence="2 3">
    <name type="scientific">Georgenia alba</name>
    <dbReference type="NCBI Taxonomy" id="2233858"/>
    <lineage>
        <taxon>Bacteria</taxon>
        <taxon>Bacillati</taxon>
        <taxon>Actinomycetota</taxon>
        <taxon>Actinomycetes</taxon>
        <taxon>Micrococcales</taxon>
        <taxon>Bogoriellaceae</taxon>
        <taxon>Georgenia</taxon>
    </lineage>
</organism>
<feature type="region of interest" description="Disordered" evidence="1">
    <location>
        <begin position="66"/>
        <end position="90"/>
    </location>
</feature>
<accession>A0ABW2Q4G3</accession>
<sequence length="90" mass="9549">MGKMSFFVGAGIGYILGARAGRERYEAIKRGGAKVWENPKVQSGVQKVEAKVGDVARERGSVVTDKVASAVKSKLRGGQTQPPTPPQPQP</sequence>
<gene>
    <name evidence="2" type="ORF">ACFQQL_02985</name>
</gene>
<reference evidence="3" key="1">
    <citation type="journal article" date="2019" name="Int. J. Syst. Evol. Microbiol.">
        <title>The Global Catalogue of Microorganisms (GCM) 10K type strain sequencing project: providing services to taxonomists for standard genome sequencing and annotation.</title>
        <authorList>
            <consortium name="The Broad Institute Genomics Platform"/>
            <consortium name="The Broad Institute Genome Sequencing Center for Infectious Disease"/>
            <person name="Wu L."/>
            <person name="Ma J."/>
        </authorList>
    </citation>
    <scope>NUCLEOTIDE SEQUENCE [LARGE SCALE GENOMIC DNA]</scope>
    <source>
        <strain evidence="3">JCM 1490</strain>
    </source>
</reference>
<evidence type="ECO:0008006" key="4">
    <source>
        <dbReference type="Google" id="ProtNLM"/>
    </source>
</evidence>
<evidence type="ECO:0000313" key="2">
    <source>
        <dbReference type="EMBL" id="MFC7404061.1"/>
    </source>
</evidence>
<evidence type="ECO:0000256" key="1">
    <source>
        <dbReference type="SAM" id="MobiDB-lite"/>
    </source>
</evidence>
<evidence type="ECO:0000313" key="3">
    <source>
        <dbReference type="Proteomes" id="UP001596455"/>
    </source>
</evidence>
<dbReference type="Proteomes" id="UP001596455">
    <property type="component" value="Unassembled WGS sequence"/>
</dbReference>
<keyword evidence="3" id="KW-1185">Reference proteome</keyword>
<name>A0ABW2Q4G3_9MICO</name>
<proteinExistence type="predicted"/>
<comment type="caution">
    <text evidence="2">The sequence shown here is derived from an EMBL/GenBank/DDBJ whole genome shotgun (WGS) entry which is preliminary data.</text>
</comment>
<dbReference type="EMBL" id="JBHTCQ010000001">
    <property type="protein sequence ID" value="MFC7404061.1"/>
    <property type="molecule type" value="Genomic_DNA"/>
</dbReference>